<dbReference type="Proteomes" id="UP000315700">
    <property type="component" value="Chromosome"/>
</dbReference>
<dbReference type="RefSeq" id="WP_197453928.1">
    <property type="nucleotide sequence ID" value="NZ_CP036271.1"/>
</dbReference>
<dbReference type="InParanoid" id="A0A517SBW7"/>
<dbReference type="InterPro" id="IPR002372">
    <property type="entry name" value="PQQ_rpt_dom"/>
</dbReference>
<sequence precursor="true">MRTLLTVVCLLIALGVCSSAPAQNWTRFRGPDGTGISDLKGVPSSWTINDYAWNVDLPGTGHSSPIVWGKSLFVTSAEEDGARHIFCLDADTGAEKWRHTSRLGKQHLHKMNSWASGTPTTDGDRVYIAFADDDHYTVTAYTMDGAQAWTRDLGSCITEHGHGVSPILFGDLVIVCNDQGRKEGPPPSLIFALNRKTGETVWTVERKSREASYATPIIITPPDKAPQLVVMSGAHGMSGLDPLTGQELWSSGEVPMRTVGSPAYGDGLLVATCGSGGRGDSMICVSPGAAGEAGSQPLRYVRPKTQGVPYVPTPIIQNGRIYLWNDDGTFFLASLADGKNLTRQRIGGQFFASPVLLEGRLFNVSHEGEIVVISLANDEVKIEGRNPLGDSAYASPAVANGGIYFRGFKKLAFLKARS</sequence>
<dbReference type="AlphaFoldDB" id="A0A517SBW7"/>
<protein>
    <submittedName>
        <fullName evidence="3">Outer membrane biogenesis protein BamB</fullName>
    </submittedName>
</protein>
<proteinExistence type="predicted"/>
<evidence type="ECO:0000256" key="1">
    <source>
        <dbReference type="SAM" id="SignalP"/>
    </source>
</evidence>
<dbReference type="PANTHER" id="PTHR34512:SF30">
    <property type="entry name" value="OUTER MEMBRANE PROTEIN ASSEMBLY FACTOR BAMB"/>
    <property type="match status" value="1"/>
</dbReference>
<keyword evidence="1" id="KW-0732">Signal</keyword>
<dbReference type="SMART" id="SM00564">
    <property type="entry name" value="PQQ"/>
    <property type="match status" value="5"/>
</dbReference>
<feature type="domain" description="Pyrrolo-quinoline quinone repeat" evidence="2">
    <location>
        <begin position="52"/>
        <end position="131"/>
    </location>
</feature>
<evidence type="ECO:0000313" key="3">
    <source>
        <dbReference type="EMBL" id="QDT53586.1"/>
    </source>
</evidence>
<name>A0A517SBW7_9PLAN</name>
<dbReference type="EMBL" id="CP036271">
    <property type="protein sequence ID" value="QDT53586.1"/>
    <property type="molecule type" value="Genomic_DNA"/>
</dbReference>
<organism evidence="3 4">
    <name type="scientific">Caulifigura coniformis</name>
    <dbReference type="NCBI Taxonomy" id="2527983"/>
    <lineage>
        <taxon>Bacteria</taxon>
        <taxon>Pseudomonadati</taxon>
        <taxon>Planctomycetota</taxon>
        <taxon>Planctomycetia</taxon>
        <taxon>Planctomycetales</taxon>
        <taxon>Planctomycetaceae</taxon>
        <taxon>Caulifigura</taxon>
    </lineage>
</organism>
<dbReference type="InterPro" id="IPR018391">
    <property type="entry name" value="PQQ_b-propeller_rpt"/>
</dbReference>
<accession>A0A517SBW7</accession>
<dbReference type="SUPFAM" id="SSF50998">
    <property type="entry name" value="Quinoprotein alcohol dehydrogenase-like"/>
    <property type="match status" value="1"/>
</dbReference>
<keyword evidence="4" id="KW-1185">Reference proteome</keyword>
<dbReference type="InterPro" id="IPR011047">
    <property type="entry name" value="Quinoprotein_ADH-like_sf"/>
</dbReference>
<feature type="domain" description="Pyrrolo-quinoline quinone repeat" evidence="2">
    <location>
        <begin position="137"/>
        <end position="276"/>
    </location>
</feature>
<evidence type="ECO:0000259" key="2">
    <source>
        <dbReference type="Pfam" id="PF13360"/>
    </source>
</evidence>
<evidence type="ECO:0000313" key="4">
    <source>
        <dbReference type="Proteomes" id="UP000315700"/>
    </source>
</evidence>
<dbReference type="PANTHER" id="PTHR34512">
    <property type="entry name" value="CELL SURFACE PROTEIN"/>
    <property type="match status" value="1"/>
</dbReference>
<gene>
    <name evidence="3" type="ORF">Pan44_16080</name>
</gene>
<feature type="signal peptide" evidence="1">
    <location>
        <begin position="1"/>
        <end position="22"/>
    </location>
</feature>
<dbReference type="KEGG" id="ccos:Pan44_16080"/>
<dbReference type="Gene3D" id="2.130.10.10">
    <property type="entry name" value="YVTN repeat-like/Quinoprotein amine dehydrogenase"/>
    <property type="match status" value="1"/>
</dbReference>
<reference evidence="3 4" key="1">
    <citation type="submission" date="2019-02" db="EMBL/GenBank/DDBJ databases">
        <title>Deep-cultivation of Planctomycetes and their phenomic and genomic characterization uncovers novel biology.</title>
        <authorList>
            <person name="Wiegand S."/>
            <person name="Jogler M."/>
            <person name="Boedeker C."/>
            <person name="Pinto D."/>
            <person name="Vollmers J."/>
            <person name="Rivas-Marin E."/>
            <person name="Kohn T."/>
            <person name="Peeters S.H."/>
            <person name="Heuer A."/>
            <person name="Rast P."/>
            <person name="Oberbeckmann S."/>
            <person name="Bunk B."/>
            <person name="Jeske O."/>
            <person name="Meyerdierks A."/>
            <person name="Storesund J.E."/>
            <person name="Kallscheuer N."/>
            <person name="Luecker S."/>
            <person name="Lage O.M."/>
            <person name="Pohl T."/>
            <person name="Merkel B.J."/>
            <person name="Hornburger P."/>
            <person name="Mueller R.-W."/>
            <person name="Bruemmer F."/>
            <person name="Labrenz M."/>
            <person name="Spormann A.M."/>
            <person name="Op den Camp H."/>
            <person name="Overmann J."/>
            <person name="Amann R."/>
            <person name="Jetten M.S.M."/>
            <person name="Mascher T."/>
            <person name="Medema M.H."/>
            <person name="Devos D.P."/>
            <person name="Kaster A.-K."/>
            <person name="Ovreas L."/>
            <person name="Rohde M."/>
            <person name="Galperin M.Y."/>
            <person name="Jogler C."/>
        </authorList>
    </citation>
    <scope>NUCLEOTIDE SEQUENCE [LARGE SCALE GENOMIC DNA]</scope>
    <source>
        <strain evidence="3 4">Pan44</strain>
    </source>
</reference>
<feature type="chain" id="PRO_5021786958" evidence="1">
    <location>
        <begin position="23"/>
        <end position="418"/>
    </location>
</feature>
<dbReference type="InterPro" id="IPR015943">
    <property type="entry name" value="WD40/YVTN_repeat-like_dom_sf"/>
</dbReference>
<dbReference type="Gene3D" id="2.40.10.480">
    <property type="match status" value="1"/>
</dbReference>
<dbReference type="Pfam" id="PF13360">
    <property type="entry name" value="PQQ_2"/>
    <property type="match status" value="2"/>
</dbReference>